<dbReference type="AlphaFoldDB" id="A0A0J6YPY2"/>
<evidence type="ECO:0000313" key="1">
    <source>
        <dbReference type="EMBL" id="KMP09284.1"/>
    </source>
</evidence>
<organism evidence="1 2">
    <name type="scientific">Coccidioides immitis RMSCC 2394</name>
    <dbReference type="NCBI Taxonomy" id="404692"/>
    <lineage>
        <taxon>Eukaryota</taxon>
        <taxon>Fungi</taxon>
        <taxon>Dikarya</taxon>
        <taxon>Ascomycota</taxon>
        <taxon>Pezizomycotina</taxon>
        <taxon>Eurotiomycetes</taxon>
        <taxon>Eurotiomycetidae</taxon>
        <taxon>Onygenales</taxon>
        <taxon>Onygenaceae</taxon>
        <taxon>Coccidioides</taxon>
    </lineage>
</organism>
<proteinExistence type="predicted"/>
<reference evidence="2" key="1">
    <citation type="journal article" date="2010" name="Genome Res.">
        <title>Population genomic sequencing of Coccidioides fungi reveals recent hybridization and transposon control.</title>
        <authorList>
            <person name="Neafsey D.E."/>
            <person name="Barker B.M."/>
            <person name="Sharpton T.J."/>
            <person name="Stajich J.E."/>
            <person name="Park D.J."/>
            <person name="Whiston E."/>
            <person name="Hung C.-Y."/>
            <person name="McMahan C."/>
            <person name="White J."/>
            <person name="Sykes S."/>
            <person name="Heiman D."/>
            <person name="Young S."/>
            <person name="Zeng Q."/>
            <person name="Abouelleil A."/>
            <person name="Aftuck L."/>
            <person name="Bessette D."/>
            <person name="Brown A."/>
            <person name="FitzGerald M."/>
            <person name="Lui A."/>
            <person name="Macdonald J.P."/>
            <person name="Priest M."/>
            <person name="Orbach M.J."/>
            <person name="Galgiani J.N."/>
            <person name="Kirkland T.N."/>
            <person name="Cole G.T."/>
            <person name="Birren B.W."/>
            <person name="Henn M.R."/>
            <person name="Taylor J.W."/>
            <person name="Rounsley S.D."/>
        </authorList>
    </citation>
    <scope>NUCLEOTIDE SEQUENCE [LARGE SCALE GENOMIC DNA]</scope>
    <source>
        <strain evidence="2">RMSCC 2394</strain>
    </source>
</reference>
<dbReference type="Proteomes" id="UP000054565">
    <property type="component" value="Unassembled WGS sequence"/>
</dbReference>
<dbReference type="EMBL" id="DS028099">
    <property type="protein sequence ID" value="KMP09284.1"/>
    <property type="molecule type" value="Genomic_DNA"/>
</dbReference>
<sequence length="44" mass="4687">MATATICCGLRNLTESKSIGSSEYFSRTIALSKLFSESVSQLGV</sequence>
<evidence type="ECO:0000313" key="2">
    <source>
        <dbReference type="Proteomes" id="UP000054565"/>
    </source>
</evidence>
<gene>
    <name evidence="1" type="ORF">CIRG_09454</name>
</gene>
<name>A0A0J6YPY2_COCIT</name>
<accession>A0A0J6YPY2</accession>
<protein>
    <submittedName>
        <fullName evidence="1">Uncharacterized protein</fullName>
    </submittedName>
</protein>